<keyword evidence="2" id="KW-1185">Reference proteome</keyword>
<comment type="caution">
    <text evidence="1">The sequence shown here is derived from an EMBL/GenBank/DDBJ whole genome shotgun (WGS) entry which is preliminary data.</text>
</comment>
<dbReference type="Proteomes" id="UP001162156">
    <property type="component" value="Unassembled WGS sequence"/>
</dbReference>
<evidence type="ECO:0000313" key="2">
    <source>
        <dbReference type="Proteomes" id="UP001162156"/>
    </source>
</evidence>
<gene>
    <name evidence="1" type="ORF">NQ314_011842</name>
</gene>
<dbReference type="EMBL" id="JANEYF010003318">
    <property type="protein sequence ID" value="KAJ8937453.1"/>
    <property type="molecule type" value="Genomic_DNA"/>
</dbReference>
<organism evidence="1 2">
    <name type="scientific">Rhamnusium bicolor</name>
    <dbReference type="NCBI Taxonomy" id="1586634"/>
    <lineage>
        <taxon>Eukaryota</taxon>
        <taxon>Metazoa</taxon>
        <taxon>Ecdysozoa</taxon>
        <taxon>Arthropoda</taxon>
        <taxon>Hexapoda</taxon>
        <taxon>Insecta</taxon>
        <taxon>Pterygota</taxon>
        <taxon>Neoptera</taxon>
        <taxon>Endopterygota</taxon>
        <taxon>Coleoptera</taxon>
        <taxon>Polyphaga</taxon>
        <taxon>Cucujiformia</taxon>
        <taxon>Chrysomeloidea</taxon>
        <taxon>Cerambycidae</taxon>
        <taxon>Lepturinae</taxon>
        <taxon>Rhagiini</taxon>
        <taxon>Rhamnusium</taxon>
    </lineage>
</organism>
<name>A0AAV8XFN7_9CUCU</name>
<proteinExistence type="predicted"/>
<accession>A0AAV8XFN7</accession>
<sequence>MVSRAKRMNCVFENEMSTSEEESYDDTDYMHNDNHKLPIPRKTAHPWEENNRYPNYPTPESNCLSSPDHGLSDELTTDLLNDIPLNFPIDIPENELLNSFLFEEEKFNDKPPITLEEHNYNATEQSDDINLEDDVGVCLHVSKHRLSLEFCSSCSENATQSWLN</sequence>
<protein>
    <submittedName>
        <fullName evidence="1">Uncharacterized protein</fullName>
    </submittedName>
</protein>
<reference evidence="1" key="1">
    <citation type="journal article" date="2023" name="Insect Mol. Biol.">
        <title>Genome sequencing provides insights into the evolution of gene families encoding plant cell wall-degrading enzymes in longhorned beetles.</title>
        <authorList>
            <person name="Shin N.R."/>
            <person name="Okamura Y."/>
            <person name="Kirsch R."/>
            <person name="Pauchet Y."/>
        </authorList>
    </citation>
    <scope>NUCLEOTIDE SEQUENCE</scope>
    <source>
        <strain evidence="1">RBIC_L_NR</strain>
    </source>
</reference>
<evidence type="ECO:0000313" key="1">
    <source>
        <dbReference type="EMBL" id="KAJ8937453.1"/>
    </source>
</evidence>
<dbReference type="AlphaFoldDB" id="A0AAV8XFN7"/>